<sequence>MQSISISHVLKAVRPLSACASSLSRVHGGVVKSLSAGNPMGSSCSSADVALSGRPKFMLKYAETSWLNSHLLALKEKVSVPYALSFQNFIHTAGSNDFNSEGNSKPMDFVREVIEQGGSHLSHNNADQNADIVHIKLTHNNTFVTLTDYKGNKKKGHLIRQDPRTKELINEELSGSSGRVLNKMGGPKMSRYTAEATAEYFGRKARGEGLKSIVIKVKGFTYFKKKRQAITSYREGLTDSRSDWNPIVAIEDTTRRPHNGCRLPKRRRI</sequence>
<dbReference type="GO" id="GO:1990904">
    <property type="term" value="C:ribonucleoprotein complex"/>
    <property type="evidence" value="ECO:0007669"/>
    <property type="project" value="UniProtKB-KW"/>
</dbReference>
<protein>
    <submittedName>
        <fullName evidence="4">Putative ribosomal protein S11</fullName>
    </submittedName>
</protein>
<proteinExistence type="inferred from homology"/>
<evidence type="ECO:0000313" key="4">
    <source>
        <dbReference type="EMBL" id="MBX48638.1"/>
    </source>
</evidence>
<dbReference type="GO" id="GO:0006412">
    <property type="term" value="P:translation"/>
    <property type="evidence" value="ECO:0007669"/>
    <property type="project" value="InterPro"/>
</dbReference>
<dbReference type="HAMAP" id="MF_01310">
    <property type="entry name" value="Ribosomal_uS11"/>
    <property type="match status" value="1"/>
</dbReference>
<organism evidence="4">
    <name type="scientific">Rhizophora mucronata</name>
    <name type="common">Asiatic mangrove</name>
    <dbReference type="NCBI Taxonomy" id="61149"/>
    <lineage>
        <taxon>Eukaryota</taxon>
        <taxon>Viridiplantae</taxon>
        <taxon>Streptophyta</taxon>
        <taxon>Embryophyta</taxon>
        <taxon>Tracheophyta</taxon>
        <taxon>Spermatophyta</taxon>
        <taxon>Magnoliopsida</taxon>
        <taxon>eudicotyledons</taxon>
        <taxon>Gunneridae</taxon>
        <taxon>Pentapetalae</taxon>
        <taxon>rosids</taxon>
        <taxon>fabids</taxon>
        <taxon>Malpighiales</taxon>
        <taxon>Rhizophoraceae</taxon>
        <taxon>Rhizophora</taxon>
    </lineage>
</organism>
<dbReference type="Gene3D" id="3.30.420.80">
    <property type="entry name" value="Ribosomal protein S11"/>
    <property type="match status" value="1"/>
</dbReference>
<dbReference type="GO" id="GO:0003735">
    <property type="term" value="F:structural constituent of ribosome"/>
    <property type="evidence" value="ECO:0007669"/>
    <property type="project" value="InterPro"/>
</dbReference>
<dbReference type="AlphaFoldDB" id="A0A2P2P1I4"/>
<dbReference type="EMBL" id="GGEC01068154">
    <property type="protein sequence ID" value="MBX48638.1"/>
    <property type="molecule type" value="Transcribed_RNA"/>
</dbReference>
<dbReference type="SUPFAM" id="SSF53137">
    <property type="entry name" value="Translational machinery components"/>
    <property type="match status" value="1"/>
</dbReference>
<accession>A0A2P2P1I4</accession>
<dbReference type="Pfam" id="PF00411">
    <property type="entry name" value="Ribosomal_S11"/>
    <property type="match status" value="1"/>
</dbReference>
<evidence type="ECO:0000256" key="3">
    <source>
        <dbReference type="ARBA" id="ARBA00023274"/>
    </source>
</evidence>
<dbReference type="InterPro" id="IPR001971">
    <property type="entry name" value="Ribosomal_uS11"/>
</dbReference>
<keyword evidence="2 4" id="KW-0689">Ribosomal protein</keyword>
<evidence type="ECO:0000256" key="2">
    <source>
        <dbReference type="ARBA" id="ARBA00022980"/>
    </source>
</evidence>
<dbReference type="GO" id="GO:0005840">
    <property type="term" value="C:ribosome"/>
    <property type="evidence" value="ECO:0007669"/>
    <property type="project" value="UniProtKB-KW"/>
</dbReference>
<comment type="similarity">
    <text evidence="1">Belongs to the universal ribosomal protein uS11 family.</text>
</comment>
<reference evidence="4" key="1">
    <citation type="submission" date="2018-02" db="EMBL/GenBank/DDBJ databases">
        <title>Rhizophora mucronata_Transcriptome.</title>
        <authorList>
            <person name="Meera S.P."/>
            <person name="Sreeshan A."/>
            <person name="Augustine A."/>
        </authorList>
    </citation>
    <scope>NUCLEOTIDE SEQUENCE</scope>
    <source>
        <tissue evidence="4">Leaf</tissue>
    </source>
</reference>
<dbReference type="PANTHER" id="PTHR11759">
    <property type="entry name" value="40S RIBOSOMAL PROTEIN S14/30S RIBOSOMAL PROTEIN S11"/>
    <property type="match status" value="1"/>
</dbReference>
<dbReference type="InterPro" id="IPR036967">
    <property type="entry name" value="Ribosomal_uS11_sf"/>
</dbReference>
<evidence type="ECO:0000256" key="1">
    <source>
        <dbReference type="ARBA" id="ARBA00006194"/>
    </source>
</evidence>
<keyword evidence="3" id="KW-0687">Ribonucleoprotein</keyword>
<name>A0A2P2P1I4_RHIMU</name>